<sequence>MNIVTAPTLAKLLARTRGLNHWLILEETGKTLSTLYRDFALTDYDLLFLQTRYAEFLKRSPVVVPLQEATKNIFDTFATDSRKSIAPGVVVASAASQQDVLHHLRKCLEVTFYGNRKGMLRFYHPDIAAVLFTKPENVSAQWFGPIEQWIWQGEEKSTLPTAIPQWQALQSNDQTAATVKETDRVLRLSRHQEQALERYIRLMRAWKQYRQPGESLDDVAVRCRFLKSDMAMQAIYPELSTKHQIETPASCTAGSET</sequence>
<proteinExistence type="predicted"/>
<evidence type="ECO:0000313" key="2">
    <source>
        <dbReference type="Proteomes" id="UP001319846"/>
    </source>
</evidence>
<name>A0ACC5VXW8_9GAMM</name>
<comment type="caution">
    <text evidence="1">The sequence shown here is derived from an EMBL/GenBank/DDBJ whole genome shotgun (WGS) entry which is preliminary data.</text>
</comment>
<accession>A0ACC5VXW8</accession>
<dbReference type="EMBL" id="JABYQT010000010">
    <property type="protein sequence ID" value="MBZ5488728.1"/>
    <property type="molecule type" value="Genomic_DNA"/>
</dbReference>
<reference evidence="1" key="1">
    <citation type="submission" date="2020-06" db="EMBL/GenBank/DDBJ databases">
        <title>Whole Genome Sequence of Halomonas aquamarina MB598.</title>
        <authorList>
            <person name="Pervaiz M."/>
            <person name="Fariq A."/>
            <person name="Yasmin A."/>
            <person name="Welch M."/>
        </authorList>
    </citation>
    <scope>NUCLEOTIDE SEQUENCE</scope>
    <source>
        <strain evidence="1">MB598</strain>
    </source>
</reference>
<gene>
    <name evidence="1" type="ORF">HW452_14465</name>
</gene>
<protein>
    <submittedName>
        <fullName evidence="1">DUF4123 domain-containing protein</fullName>
    </submittedName>
</protein>
<organism evidence="1 2">
    <name type="scientific">Vreelandella aquamarina</name>
    <dbReference type="NCBI Taxonomy" id="77097"/>
    <lineage>
        <taxon>Bacteria</taxon>
        <taxon>Pseudomonadati</taxon>
        <taxon>Pseudomonadota</taxon>
        <taxon>Gammaproteobacteria</taxon>
        <taxon>Oceanospirillales</taxon>
        <taxon>Halomonadaceae</taxon>
        <taxon>Vreelandella</taxon>
    </lineage>
</organism>
<keyword evidence="2" id="KW-1185">Reference proteome</keyword>
<dbReference type="Proteomes" id="UP001319846">
    <property type="component" value="Unassembled WGS sequence"/>
</dbReference>
<evidence type="ECO:0000313" key="1">
    <source>
        <dbReference type="EMBL" id="MBZ5488728.1"/>
    </source>
</evidence>